<evidence type="ECO:0000313" key="5">
    <source>
        <dbReference type="Proteomes" id="UP001548832"/>
    </source>
</evidence>
<accession>A0ABV2DQ85</accession>
<reference evidence="4 5" key="1">
    <citation type="submission" date="2024-06" db="EMBL/GenBank/DDBJ databases">
        <authorList>
            <person name="Kim D.-U."/>
        </authorList>
    </citation>
    <scope>NUCLEOTIDE SEQUENCE [LARGE SCALE GENOMIC DNA]</scope>
    <source>
        <strain evidence="4 5">KACC15460</strain>
    </source>
</reference>
<feature type="signal peptide" evidence="2">
    <location>
        <begin position="1"/>
        <end position="26"/>
    </location>
</feature>
<protein>
    <submittedName>
        <fullName evidence="4">ABC transporter substrate-binding protein</fullName>
    </submittedName>
</protein>
<comment type="caution">
    <text evidence="4">The sequence shown here is derived from an EMBL/GenBank/DDBJ whole genome shotgun (WGS) entry which is preliminary data.</text>
</comment>
<dbReference type="PANTHER" id="PTHR35936">
    <property type="entry name" value="MEMBRANE-BOUND LYTIC MUREIN TRANSGLYCOSYLASE F"/>
    <property type="match status" value="1"/>
</dbReference>
<gene>
    <name evidence="4" type="ORF">ABVQ20_35190</name>
</gene>
<dbReference type="SUPFAM" id="SSF53850">
    <property type="entry name" value="Periplasmic binding protein-like II"/>
    <property type="match status" value="1"/>
</dbReference>
<keyword evidence="5" id="KW-1185">Reference proteome</keyword>
<dbReference type="CDD" id="cd01004">
    <property type="entry name" value="PBP2_MidA_like"/>
    <property type="match status" value="1"/>
</dbReference>
<dbReference type="Gene3D" id="3.40.190.10">
    <property type="entry name" value="Periplasmic binding protein-like II"/>
    <property type="match status" value="2"/>
</dbReference>
<evidence type="ECO:0000259" key="3">
    <source>
        <dbReference type="SMART" id="SM00062"/>
    </source>
</evidence>
<feature type="domain" description="Solute-binding protein family 3/N-terminal" evidence="3">
    <location>
        <begin position="63"/>
        <end position="296"/>
    </location>
</feature>
<dbReference type="Pfam" id="PF00497">
    <property type="entry name" value="SBP_bac_3"/>
    <property type="match status" value="1"/>
</dbReference>
<organism evidence="4 5">
    <name type="scientific">Mesorhizobium shangrilense</name>
    <dbReference type="NCBI Taxonomy" id="460060"/>
    <lineage>
        <taxon>Bacteria</taxon>
        <taxon>Pseudomonadati</taxon>
        <taxon>Pseudomonadota</taxon>
        <taxon>Alphaproteobacteria</taxon>
        <taxon>Hyphomicrobiales</taxon>
        <taxon>Phyllobacteriaceae</taxon>
        <taxon>Mesorhizobium</taxon>
    </lineage>
</organism>
<dbReference type="SMART" id="SM00062">
    <property type="entry name" value="PBPb"/>
    <property type="match status" value="1"/>
</dbReference>
<proteinExistence type="predicted"/>
<dbReference type="RefSeq" id="WP_354464428.1">
    <property type="nucleotide sequence ID" value="NZ_JBEWSZ010000008.1"/>
</dbReference>
<dbReference type="EMBL" id="JBEWSZ010000008">
    <property type="protein sequence ID" value="MET2832202.1"/>
    <property type="molecule type" value="Genomic_DNA"/>
</dbReference>
<evidence type="ECO:0000313" key="4">
    <source>
        <dbReference type="EMBL" id="MET2832202.1"/>
    </source>
</evidence>
<evidence type="ECO:0000256" key="2">
    <source>
        <dbReference type="SAM" id="SignalP"/>
    </source>
</evidence>
<name>A0ABV2DQ85_9HYPH</name>
<sequence>MFLRTKAIPAVIGISAFLAASLVSLASEPFDLSPEQSARPRTEKDPALIASIPQRFKFVEDGVFTVGIAPGGTPPIATYATDAATVVGADPDIAQLIADKLGRKLNLVAVAWEDWPLGLVSGKYDAVISNVGVTEERKLKYDFSSYRQGLHGFYVRNDSPITSIKEPKDIAGLRVITDAGAIQEKIILEWNRRNVEAGLKPVEIIYLDDTAASSLAIRSGRADTIFSMNSVQAYQAALTGETRSVGTVNAGWPLTTDVGVVTKKDSGIADAVTAALNETLKEGTYAKALARWSLSAEQIAQSRTNPPGLKKY</sequence>
<dbReference type="InterPro" id="IPR001638">
    <property type="entry name" value="Solute-binding_3/MltF_N"/>
</dbReference>
<evidence type="ECO:0000256" key="1">
    <source>
        <dbReference type="ARBA" id="ARBA00022729"/>
    </source>
</evidence>
<feature type="chain" id="PRO_5046277974" evidence="2">
    <location>
        <begin position="27"/>
        <end position="312"/>
    </location>
</feature>
<dbReference type="Proteomes" id="UP001548832">
    <property type="component" value="Unassembled WGS sequence"/>
</dbReference>
<keyword evidence="1 2" id="KW-0732">Signal</keyword>
<dbReference type="PANTHER" id="PTHR35936:SF17">
    <property type="entry name" value="ARGININE-BINDING EXTRACELLULAR PROTEIN ARTP"/>
    <property type="match status" value="1"/>
</dbReference>